<dbReference type="EMBL" id="BPQG01000107">
    <property type="protein sequence ID" value="GJD46988.1"/>
    <property type="molecule type" value="Genomic_DNA"/>
</dbReference>
<name>A0ABQ4QNZ3_9HYPH</name>
<evidence type="ECO:0000256" key="2">
    <source>
        <dbReference type="ARBA" id="ARBA00022692"/>
    </source>
</evidence>
<comment type="subcellular location">
    <subcellularLocation>
        <location evidence="1">Membrane</location>
        <topology evidence="1">Multi-pass membrane protein</topology>
    </subcellularLocation>
</comment>
<feature type="transmembrane region" description="Helical" evidence="5">
    <location>
        <begin position="413"/>
        <end position="435"/>
    </location>
</feature>
<feature type="transmembrane region" description="Helical" evidence="5">
    <location>
        <begin position="148"/>
        <end position="170"/>
    </location>
</feature>
<keyword evidence="7" id="KW-1185">Reference proteome</keyword>
<dbReference type="InterPro" id="IPR001898">
    <property type="entry name" value="SLC13A/DASS"/>
</dbReference>
<evidence type="ECO:0000313" key="7">
    <source>
        <dbReference type="Proteomes" id="UP001055117"/>
    </source>
</evidence>
<evidence type="ECO:0000256" key="4">
    <source>
        <dbReference type="ARBA" id="ARBA00023136"/>
    </source>
</evidence>
<reference evidence="6 7" key="1">
    <citation type="journal article" date="2021" name="Front. Microbiol.">
        <title>Comprehensive Comparative Genomics and Phenotyping of Methylobacterium Species.</title>
        <authorList>
            <person name="Alessa O."/>
            <person name="Ogura Y."/>
            <person name="Fujitani Y."/>
            <person name="Takami H."/>
            <person name="Hayashi T."/>
            <person name="Sahin N."/>
            <person name="Tani A."/>
        </authorList>
    </citation>
    <scope>NUCLEOTIDE SEQUENCE [LARGE SCALE GENOMIC DNA]</scope>
    <source>
        <strain evidence="6 7">DSM 23679</strain>
    </source>
</reference>
<feature type="transmembrane region" description="Helical" evidence="5">
    <location>
        <begin position="190"/>
        <end position="212"/>
    </location>
</feature>
<feature type="transmembrane region" description="Helical" evidence="5">
    <location>
        <begin position="331"/>
        <end position="349"/>
    </location>
</feature>
<keyword evidence="3 5" id="KW-1133">Transmembrane helix</keyword>
<evidence type="ECO:0000256" key="3">
    <source>
        <dbReference type="ARBA" id="ARBA00022989"/>
    </source>
</evidence>
<keyword evidence="4 5" id="KW-0472">Membrane</keyword>
<proteinExistence type="predicted"/>
<accession>A0ABQ4QNZ3</accession>
<evidence type="ECO:0000256" key="5">
    <source>
        <dbReference type="SAM" id="Phobius"/>
    </source>
</evidence>
<feature type="transmembrane region" description="Helical" evidence="5">
    <location>
        <begin position="257"/>
        <end position="278"/>
    </location>
</feature>
<evidence type="ECO:0000256" key="1">
    <source>
        <dbReference type="ARBA" id="ARBA00004141"/>
    </source>
</evidence>
<evidence type="ECO:0008006" key="8">
    <source>
        <dbReference type="Google" id="ProtNLM"/>
    </source>
</evidence>
<protein>
    <recommendedName>
        <fullName evidence="8">SLC13 family permease</fullName>
    </recommendedName>
</protein>
<feature type="transmembrane region" description="Helical" evidence="5">
    <location>
        <begin position="290"/>
        <end position="311"/>
    </location>
</feature>
<sequence length="443" mass="46424">MAVWFPDGLDWPARAALLAFGGAAILWILTDLSAAYVAVAAAVSLVAVRAVEQRALIEGLGSKVVWLVIGTFVLGAAVEKSGLAGRLTALIAGRGTTVGGLMWRLTFGIVPLAFLIPSTSGRATVLLPLHRSLTEADDDPHLAKATGLLIPALIVISTICSLTGAGSHLVTVDLLERLSDRSIGFGQWMLWGLPFGLAACLITTFLVGRLFLDAETRTRRLAEIEAPSGPLSAEEWRTGAVVLAMLGLWLTEGYHPFGIATVAVVGAVILTMPVVGVLDWDDGVKAVNWGLVLFIAASLVLGRALISTGAAKWLIGSALSASGLHGDSPTVLILLGVTGIGLTAHLYMVSHTARVVALLPPLILLSDRLGLNPVAVAFLANAGMDYCLTLPVSSKALLIFQGDERPTWSSSDLLKLSAFLAPAYAALMVAAYYLFWSHVGLAL</sequence>
<dbReference type="Pfam" id="PF00939">
    <property type="entry name" value="Na_sulph_symp"/>
    <property type="match status" value="1"/>
</dbReference>
<feature type="transmembrane region" description="Helical" evidence="5">
    <location>
        <begin position="15"/>
        <end position="48"/>
    </location>
</feature>
<feature type="transmembrane region" description="Helical" evidence="5">
    <location>
        <begin position="60"/>
        <end position="78"/>
    </location>
</feature>
<dbReference type="PANTHER" id="PTHR43652:SF2">
    <property type="entry name" value="BASIC AMINO ACID ANTIPORTER YFCC-RELATED"/>
    <property type="match status" value="1"/>
</dbReference>
<comment type="caution">
    <text evidence="6">The sequence shown here is derived from an EMBL/GenBank/DDBJ whole genome shotgun (WGS) entry which is preliminary data.</text>
</comment>
<dbReference type="PANTHER" id="PTHR43652">
    <property type="entry name" value="BASIC AMINO ACID ANTIPORTER YFCC-RELATED"/>
    <property type="match status" value="1"/>
</dbReference>
<dbReference type="Proteomes" id="UP001055117">
    <property type="component" value="Unassembled WGS sequence"/>
</dbReference>
<dbReference type="InterPro" id="IPR051679">
    <property type="entry name" value="DASS-Related_Transporters"/>
</dbReference>
<organism evidence="6 7">
    <name type="scientific">Methylobacterium cerastii</name>
    <dbReference type="NCBI Taxonomy" id="932741"/>
    <lineage>
        <taxon>Bacteria</taxon>
        <taxon>Pseudomonadati</taxon>
        <taxon>Pseudomonadota</taxon>
        <taxon>Alphaproteobacteria</taxon>
        <taxon>Hyphomicrobiales</taxon>
        <taxon>Methylobacteriaceae</taxon>
        <taxon>Methylobacterium</taxon>
    </lineage>
</organism>
<evidence type="ECO:0000313" key="6">
    <source>
        <dbReference type="EMBL" id="GJD46988.1"/>
    </source>
</evidence>
<keyword evidence="2 5" id="KW-0812">Transmembrane</keyword>
<gene>
    <name evidence="6" type="ORF">AFCDBAGC_4873</name>
</gene>